<dbReference type="InterPro" id="IPR018554">
    <property type="entry name" value="FRQ"/>
</dbReference>
<keyword evidence="4" id="KW-1185">Reference proteome</keyword>
<evidence type="ECO:0000313" key="4">
    <source>
        <dbReference type="Proteomes" id="UP000241462"/>
    </source>
</evidence>
<feature type="compositionally biased region" description="Low complexity" evidence="2">
    <location>
        <begin position="231"/>
        <end position="243"/>
    </location>
</feature>
<feature type="region of interest" description="Disordered" evidence="2">
    <location>
        <begin position="369"/>
        <end position="442"/>
    </location>
</feature>
<feature type="coiled-coil region" evidence="1">
    <location>
        <begin position="144"/>
        <end position="171"/>
    </location>
</feature>
<dbReference type="STRING" id="2025994.A0A2T3AHQ2"/>
<reference evidence="3 4" key="1">
    <citation type="journal article" date="2018" name="Mycol. Prog.">
        <title>Coniella lustricola, a new species from submerged detritus.</title>
        <authorList>
            <person name="Raudabaugh D.B."/>
            <person name="Iturriaga T."/>
            <person name="Carver A."/>
            <person name="Mondo S."/>
            <person name="Pangilinan J."/>
            <person name="Lipzen A."/>
            <person name="He G."/>
            <person name="Amirebrahimi M."/>
            <person name="Grigoriev I.V."/>
            <person name="Miller A.N."/>
        </authorList>
    </citation>
    <scope>NUCLEOTIDE SEQUENCE [LARGE SCALE GENOMIC DNA]</scope>
    <source>
        <strain evidence="3 4">B22-T-1</strain>
    </source>
</reference>
<feature type="compositionally biased region" description="Acidic residues" evidence="2">
    <location>
        <begin position="842"/>
        <end position="869"/>
    </location>
</feature>
<dbReference type="InParanoid" id="A0A2T3AHQ2"/>
<feature type="compositionally biased region" description="Basic and acidic residues" evidence="2">
    <location>
        <begin position="75"/>
        <end position="84"/>
    </location>
</feature>
<evidence type="ECO:0000256" key="1">
    <source>
        <dbReference type="SAM" id="Coils"/>
    </source>
</evidence>
<keyword evidence="1" id="KW-0175">Coiled coil</keyword>
<feature type="compositionally biased region" description="Polar residues" evidence="2">
    <location>
        <begin position="62"/>
        <end position="74"/>
    </location>
</feature>
<organism evidence="3 4">
    <name type="scientific">Coniella lustricola</name>
    <dbReference type="NCBI Taxonomy" id="2025994"/>
    <lineage>
        <taxon>Eukaryota</taxon>
        <taxon>Fungi</taxon>
        <taxon>Dikarya</taxon>
        <taxon>Ascomycota</taxon>
        <taxon>Pezizomycotina</taxon>
        <taxon>Sordariomycetes</taxon>
        <taxon>Sordariomycetidae</taxon>
        <taxon>Diaporthales</taxon>
        <taxon>Schizoparmaceae</taxon>
        <taxon>Coniella</taxon>
    </lineage>
</organism>
<sequence>MVPVKGSRQGTPEPRVNERCHPMPRRATPEKSVTLRHHRLARDASMRPEPGSKAGSGGPQRRLSSGESNYTGQSDPKHWFDRSNRNPPAAFDHATMDVDPPFFQKRSDSSNEGFRSNGSGAVPYSAGAYLHPHFPPKPAHSSSADDFRSVIDDLTIENRRLKEELKRFKQYGPDPMRKDKLFEIKYHGLPKKKKMELEVTLREFASSLDGSTTSSQQRKKSSKNVNRLQGSSSNSKHASSSSSHWRPVDSAYASMSTGPSSAGPHASTSSVGRPSLVRAGSSMEQKVENYLRDIPEGLLPRHITLTDKEKTKLVVRRLEQLFTGKMIGKNRRNQQIPLESQLSNRGVISAPPLLSGAVIPNLTAPVEPTREARIRVQDTDKKDASREELSVTNSNGDNETRENRTGSGSGSNEHSNQDGSPQDTEPNEQRATRPLDLDPDRVQIPSENMQYIRHLGVMAPEYLDGTKFKHQDVSMDADGWIHLNLLCNLAQLHILNVTPDYIRSAIAERSAKFQLSRDGRKIRWRGGTEGTKFSSDSSGDNSLRSPDTEITDGSNDGGQRKRQKRSIDRSTISSKSQTKFGAQPTASTETFHYKPMFIHNHSSSIETSLDDTGSQISMPAAENSNFNSRSTGFASRSASTPRKKRRRDGAIIYYTGAPFCLDLSGDPSDVSPTTYMTASANEADHAHLNDDSPRLTRTASGSMLPFRPLEDGVECLDSYHNNEAEYVVDDKTEAVEPQDYGFSWSKDPEKTQLNPLSVSLEPCGLGGVTPEDRFAYVVVTRHPMQASCRGLPTGALNGDSSNQSSVRPPLVRFQVLEKKFKALRPLPLPPPAMFYPPFTETTESDDSGFEDDYQENDDDSDILMDDFEEAMSQRANPHQSDNDYAAIGELGSSEEDHLSRSKMIAKIMERHPDSSGATVGEASGYSSGREESG</sequence>
<protein>
    <submittedName>
        <fullName evidence="3">Frequency clock protein</fullName>
    </submittedName>
</protein>
<evidence type="ECO:0000256" key="2">
    <source>
        <dbReference type="SAM" id="MobiDB-lite"/>
    </source>
</evidence>
<feature type="compositionally biased region" description="Polar residues" evidence="2">
    <location>
        <begin position="253"/>
        <end position="272"/>
    </location>
</feature>
<gene>
    <name evidence="3" type="ORF">BD289DRAFT_361834</name>
</gene>
<dbReference type="Pfam" id="PF09421">
    <property type="entry name" value="FRQ"/>
    <property type="match status" value="1"/>
</dbReference>
<feature type="compositionally biased region" description="Basic and acidic residues" evidence="2">
    <location>
        <begin position="369"/>
        <end position="389"/>
    </location>
</feature>
<dbReference type="GO" id="GO:0007623">
    <property type="term" value="P:circadian rhythm"/>
    <property type="evidence" value="ECO:0007669"/>
    <property type="project" value="InterPro"/>
</dbReference>
<feature type="compositionally biased region" description="Polar residues" evidence="2">
    <location>
        <begin position="110"/>
        <end position="119"/>
    </location>
</feature>
<evidence type="ECO:0000313" key="3">
    <source>
        <dbReference type="EMBL" id="PSR97752.1"/>
    </source>
</evidence>
<proteinExistence type="predicted"/>
<dbReference type="GO" id="GO:0006355">
    <property type="term" value="P:regulation of DNA-templated transcription"/>
    <property type="evidence" value="ECO:0007669"/>
    <property type="project" value="InterPro"/>
</dbReference>
<feature type="compositionally biased region" description="Polar residues" evidence="2">
    <location>
        <begin position="605"/>
        <end position="640"/>
    </location>
</feature>
<feature type="compositionally biased region" description="Polar residues" evidence="2">
    <location>
        <begin position="569"/>
        <end position="586"/>
    </location>
</feature>
<feature type="region of interest" description="Disordered" evidence="2">
    <location>
        <begin position="1"/>
        <end position="119"/>
    </location>
</feature>
<feature type="compositionally biased region" description="Low complexity" evidence="2">
    <location>
        <begin position="534"/>
        <end position="545"/>
    </location>
</feature>
<feature type="compositionally biased region" description="Polar residues" evidence="2">
    <location>
        <begin position="410"/>
        <end position="424"/>
    </location>
</feature>
<name>A0A2T3AHQ2_9PEZI</name>
<dbReference type="GO" id="GO:0005634">
    <property type="term" value="C:nucleus"/>
    <property type="evidence" value="ECO:0007669"/>
    <property type="project" value="InterPro"/>
</dbReference>
<dbReference type="AlphaFoldDB" id="A0A2T3AHQ2"/>
<feature type="region of interest" description="Disordered" evidence="2">
    <location>
        <begin position="207"/>
        <end position="275"/>
    </location>
</feature>
<dbReference type="GO" id="GO:0005737">
    <property type="term" value="C:cytoplasm"/>
    <property type="evidence" value="ECO:0007669"/>
    <property type="project" value="InterPro"/>
</dbReference>
<dbReference type="OrthoDB" id="2536795at2759"/>
<feature type="region of interest" description="Disordered" evidence="2">
    <location>
        <begin position="836"/>
        <end position="933"/>
    </location>
</feature>
<dbReference type="Proteomes" id="UP000241462">
    <property type="component" value="Unassembled WGS sequence"/>
</dbReference>
<dbReference type="EMBL" id="KZ678388">
    <property type="protein sequence ID" value="PSR97752.1"/>
    <property type="molecule type" value="Genomic_DNA"/>
</dbReference>
<feature type="compositionally biased region" description="Basic and acidic residues" evidence="2">
    <location>
        <begin position="427"/>
        <end position="441"/>
    </location>
</feature>
<feature type="region of interest" description="Disordered" evidence="2">
    <location>
        <begin position="605"/>
        <end position="645"/>
    </location>
</feature>
<accession>A0A2T3AHQ2</accession>
<feature type="region of interest" description="Disordered" evidence="2">
    <location>
        <begin position="524"/>
        <end position="586"/>
    </location>
</feature>